<accession>A0A3D8IT00</accession>
<protein>
    <submittedName>
        <fullName evidence="8">Methyl-accepting chemotaxis protein</fullName>
    </submittedName>
</protein>
<evidence type="ECO:0000256" key="1">
    <source>
        <dbReference type="ARBA" id="ARBA00004370"/>
    </source>
</evidence>
<feature type="transmembrane region" description="Helical" evidence="6">
    <location>
        <begin position="195"/>
        <end position="214"/>
    </location>
</feature>
<evidence type="ECO:0000256" key="6">
    <source>
        <dbReference type="SAM" id="Phobius"/>
    </source>
</evidence>
<feature type="domain" description="Methyl-accepting transducer" evidence="7">
    <location>
        <begin position="273"/>
        <end position="509"/>
    </location>
</feature>
<keyword evidence="9" id="KW-1185">Reference proteome</keyword>
<dbReference type="CDD" id="cd11386">
    <property type="entry name" value="MCP_signal"/>
    <property type="match status" value="1"/>
</dbReference>
<gene>
    <name evidence="8" type="ORF">CQA54_00970</name>
</gene>
<dbReference type="InterPro" id="IPR047347">
    <property type="entry name" value="YvaQ-like_sensor"/>
</dbReference>
<comment type="subcellular location">
    <subcellularLocation>
        <location evidence="1">Membrane</location>
    </subcellularLocation>
</comment>
<dbReference type="PROSITE" id="PS50111">
    <property type="entry name" value="CHEMOTAXIS_TRANSDUC_2"/>
    <property type="match status" value="1"/>
</dbReference>
<keyword evidence="2 4" id="KW-0807">Transducer</keyword>
<evidence type="ECO:0000313" key="8">
    <source>
        <dbReference type="EMBL" id="RDU68409.1"/>
    </source>
</evidence>
<name>A0A3D8IT00_9HELI</name>
<dbReference type="InterPro" id="IPR004089">
    <property type="entry name" value="MCPsignal_dom"/>
</dbReference>
<dbReference type="GO" id="GO:0007165">
    <property type="term" value="P:signal transduction"/>
    <property type="evidence" value="ECO:0007669"/>
    <property type="project" value="UniProtKB-KW"/>
</dbReference>
<dbReference type="PANTHER" id="PTHR32089:SF112">
    <property type="entry name" value="LYSOZYME-LIKE PROTEIN-RELATED"/>
    <property type="match status" value="1"/>
</dbReference>
<dbReference type="EMBL" id="NXLT01000001">
    <property type="protein sequence ID" value="RDU68409.1"/>
    <property type="molecule type" value="Genomic_DNA"/>
</dbReference>
<keyword evidence="6" id="KW-0812">Transmembrane</keyword>
<dbReference type="InterPro" id="IPR004090">
    <property type="entry name" value="Chemotax_Me-accpt_rcpt"/>
</dbReference>
<dbReference type="FunFam" id="1.10.287.950:FF:000001">
    <property type="entry name" value="Methyl-accepting chemotaxis sensory transducer"/>
    <property type="match status" value="1"/>
</dbReference>
<dbReference type="PRINTS" id="PR00260">
    <property type="entry name" value="CHEMTRNSDUCR"/>
</dbReference>
<dbReference type="InterPro" id="IPR024478">
    <property type="entry name" value="HlyB_4HB_MCP"/>
</dbReference>
<evidence type="ECO:0000256" key="2">
    <source>
        <dbReference type="ARBA" id="ARBA00023224"/>
    </source>
</evidence>
<keyword evidence="6" id="KW-0472">Membrane</keyword>
<sequence>MKNLSVRLQLSLGFGILVALILVIVVVGYMKVSFISQTLEEINQVNSVKQRYAINFRGSVHDRSTAIRDIILFVESKEMQETYKFIQKLEENYATNAKQLDEIFQNADMVDEKEKEILNNIKAVEAKTMPLAKQLIELALVNENAKATVLLDSKVRGYFVEWLAVINQFIDYQEAKNKVANDIEQASVSSYLTTAIWLTIVAVVVAVIVSVFIIKNLLSSLGGEPREVTEIMRKIAQGDLQQDISAKIPNSLLDATAKMQEQLKIIVRELTSNTQELNLKAQSVAESSDKATRASTQQVQSSSDSAQKIHEIAQNTDNIAQVATQTEENSSRTTELSQKGRDALTQTVSEIERIAETINSSNEHIKSLEKHAQDISSSTQLIKDIADQTNLLALNAAIEAARAGEHGRGFAVVADSVRQLAERTQDATSEIAAMIQIIQSETQTSVEAMEAAVPQAEKGLQLAHEATNILNEIYQQAQDSLTKAKDVAKASHEQVKVIGQVNTTISEMAEISKQTAELMEQNTSASESLEQISATLKQHIAHFKL</sequence>
<feature type="compositionally biased region" description="Polar residues" evidence="5">
    <location>
        <begin position="293"/>
        <end position="306"/>
    </location>
</feature>
<dbReference type="OrthoDB" id="5441488at2"/>
<keyword evidence="6" id="KW-1133">Transmembrane helix</keyword>
<dbReference type="PANTHER" id="PTHR32089">
    <property type="entry name" value="METHYL-ACCEPTING CHEMOTAXIS PROTEIN MCPB"/>
    <property type="match status" value="1"/>
</dbReference>
<dbReference type="GO" id="GO:0004888">
    <property type="term" value="F:transmembrane signaling receptor activity"/>
    <property type="evidence" value="ECO:0007669"/>
    <property type="project" value="InterPro"/>
</dbReference>
<dbReference type="Pfam" id="PF00015">
    <property type="entry name" value="MCPsignal"/>
    <property type="match status" value="1"/>
</dbReference>
<reference evidence="8 9" key="1">
    <citation type="submission" date="2018-04" db="EMBL/GenBank/DDBJ databases">
        <title>Novel Campyloabacter and Helicobacter Species and Strains.</title>
        <authorList>
            <person name="Mannion A.J."/>
            <person name="Shen Z."/>
            <person name="Fox J.G."/>
        </authorList>
    </citation>
    <scope>NUCLEOTIDE SEQUENCE [LARGE SCALE GENOMIC DNA]</scope>
    <source>
        <strain evidence="8 9">MIT 12-6600</strain>
    </source>
</reference>
<dbReference type="SUPFAM" id="SSF58104">
    <property type="entry name" value="Methyl-accepting chemotaxis protein (MCP) signaling domain"/>
    <property type="match status" value="1"/>
</dbReference>
<dbReference type="Pfam" id="PF12729">
    <property type="entry name" value="4HB_MCP_1"/>
    <property type="match status" value="1"/>
</dbReference>
<dbReference type="Gene3D" id="1.10.287.950">
    <property type="entry name" value="Methyl-accepting chemotaxis protein"/>
    <property type="match status" value="1"/>
</dbReference>
<evidence type="ECO:0000256" key="4">
    <source>
        <dbReference type="PROSITE-ProRule" id="PRU00284"/>
    </source>
</evidence>
<comment type="caution">
    <text evidence="8">The sequence shown here is derived from an EMBL/GenBank/DDBJ whole genome shotgun (WGS) entry which is preliminary data.</text>
</comment>
<dbReference type="CDD" id="cd19411">
    <property type="entry name" value="MCP2201-like_sensor"/>
    <property type="match status" value="1"/>
</dbReference>
<evidence type="ECO:0000313" key="9">
    <source>
        <dbReference type="Proteomes" id="UP000256514"/>
    </source>
</evidence>
<evidence type="ECO:0000259" key="7">
    <source>
        <dbReference type="PROSITE" id="PS50111"/>
    </source>
</evidence>
<evidence type="ECO:0000256" key="5">
    <source>
        <dbReference type="SAM" id="MobiDB-lite"/>
    </source>
</evidence>
<organism evidence="8 9">
    <name type="scientific">Helicobacter equorum</name>
    <dbReference type="NCBI Taxonomy" id="361872"/>
    <lineage>
        <taxon>Bacteria</taxon>
        <taxon>Pseudomonadati</taxon>
        <taxon>Campylobacterota</taxon>
        <taxon>Epsilonproteobacteria</taxon>
        <taxon>Campylobacterales</taxon>
        <taxon>Helicobacteraceae</taxon>
        <taxon>Helicobacter</taxon>
    </lineage>
</organism>
<dbReference type="Proteomes" id="UP000256514">
    <property type="component" value="Unassembled WGS sequence"/>
</dbReference>
<comment type="similarity">
    <text evidence="3">Belongs to the methyl-accepting chemotaxis (MCP) protein family.</text>
</comment>
<feature type="region of interest" description="Disordered" evidence="5">
    <location>
        <begin position="284"/>
        <end position="306"/>
    </location>
</feature>
<evidence type="ECO:0000256" key="3">
    <source>
        <dbReference type="ARBA" id="ARBA00029447"/>
    </source>
</evidence>
<dbReference type="AlphaFoldDB" id="A0A3D8IT00"/>
<proteinExistence type="inferred from homology"/>
<dbReference type="SMART" id="SM00283">
    <property type="entry name" value="MA"/>
    <property type="match status" value="1"/>
</dbReference>
<feature type="transmembrane region" description="Helical" evidence="6">
    <location>
        <begin position="12"/>
        <end position="30"/>
    </location>
</feature>
<dbReference type="RefSeq" id="WP_115570363.1">
    <property type="nucleotide sequence ID" value="NZ_NXLT01000001.1"/>
</dbReference>
<dbReference type="GO" id="GO:0016020">
    <property type="term" value="C:membrane"/>
    <property type="evidence" value="ECO:0007669"/>
    <property type="project" value="UniProtKB-SubCell"/>
</dbReference>
<dbReference type="GO" id="GO:0006935">
    <property type="term" value="P:chemotaxis"/>
    <property type="evidence" value="ECO:0007669"/>
    <property type="project" value="InterPro"/>
</dbReference>